<protein>
    <submittedName>
        <fullName evidence="1">Uncharacterized protein</fullName>
    </submittedName>
</protein>
<organism evidence="1 2">
    <name type="scientific">Arsenicibacter rosenii</name>
    <dbReference type="NCBI Taxonomy" id="1750698"/>
    <lineage>
        <taxon>Bacteria</taxon>
        <taxon>Pseudomonadati</taxon>
        <taxon>Bacteroidota</taxon>
        <taxon>Cytophagia</taxon>
        <taxon>Cytophagales</taxon>
        <taxon>Spirosomataceae</taxon>
        <taxon>Arsenicibacter</taxon>
    </lineage>
</organism>
<evidence type="ECO:0000313" key="2">
    <source>
        <dbReference type="Proteomes" id="UP000181790"/>
    </source>
</evidence>
<proteinExistence type="predicted"/>
<gene>
    <name evidence="1" type="ORF">BLX24_19275</name>
</gene>
<dbReference type="AlphaFoldDB" id="A0A1S2VGS7"/>
<evidence type="ECO:0000313" key="1">
    <source>
        <dbReference type="EMBL" id="OIN57620.1"/>
    </source>
</evidence>
<dbReference type="Proteomes" id="UP000181790">
    <property type="component" value="Unassembled WGS sequence"/>
</dbReference>
<keyword evidence="2" id="KW-1185">Reference proteome</keyword>
<reference evidence="1 2" key="1">
    <citation type="submission" date="2016-10" db="EMBL/GenBank/DDBJ databases">
        <title>Arsenicibacter rosenii gen. nov., sp. nov., an efficient arsenic-methylating bacterium isolated from an arsenic-contaminated paddy soil.</title>
        <authorList>
            <person name="Huang K."/>
        </authorList>
    </citation>
    <scope>NUCLEOTIDE SEQUENCE [LARGE SCALE GENOMIC DNA]</scope>
    <source>
        <strain evidence="1 2">SM-1</strain>
    </source>
</reference>
<sequence>MNYRELDINQRINLKGLFAAWTDITVDRFRKELDRKVYSRYDRRTRSRVSRATRTGELRTNWRQQVRMADLSSGGIMISFLKYGRFVDMGVGKGVDYALSKYSRVRANGDPIKRRPKRWYAKRKAYEVHRLRELMVRYYVNIPVDLLENALTTSINITI</sequence>
<dbReference type="OrthoDB" id="799931at2"/>
<accession>A0A1S2VGS7</accession>
<comment type="caution">
    <text evidence="1">The sequence shown here is derived from an EMBL/GenBank/DDBJ whole genome shotgun (WGS) entry which is preliminary data.</text>
</comment>
<name>A0A1S2VGS7_9BACT</name>
<dbReference type="EMBL" id="MORL01000011">
    <property type="protein sequence ID" value="OIN57620.1"/>
    <property type="molecule type" value="Genomic_DNA"/>
</dbReference>
<dbReference type="RefSeq" id="WP_071504827.1">
    <property type="nucleotide sequence ID" value="NZ_MORL01000011.1"/>
</dbReference>